<organism evidence="2 3">
    <name type="scientific">Nitrincola iocasae</name>
    <dbReference type="NCBI Taxonomy" id="2614693"/>
    <lineage>
        <taxon>Bacteria</taxon>
        <taxon>Pseudomonadati</taxon>
        <taxon>Pseudomonadota</taxon>
        <taxon>Gammaproteobacteria</taxon>
        <taxon>Oceanospirillales</taxon>
        <taxon>Oceanospirillaceae</taxon>
        <taxon>Nitrincola</taxon>
    </lineage>
</organism>
<dbReference type="Gene3D" id="2.60.120.10">
    <property type="entry name" value="Jelly Rolls"/>
    <property type="match status" value="1"/>
</dbReference>
<name>A0A5J6LE84_9GAMM</name>
<evidence type="ECO:0000313" key="2">
    <source>
        <dbReference type="EMBL" id="QEW06606.1"/>
    </source>
</evidence>
<feature type="domain" description="Cupin type-2" evidence="1">
    <location>
        <begin position="51"/>
        <end position="114"/>
    </location>
</feature>
<accession>A0A5J6LE84</accession>
<dbReference type="SUPFAM" id="SSF51182">
    <property type="entry name" value="RmlC-like cupins"/>
    <property type="match status" value="1"/>
</dbReference>
<proteinExistence type="predicted"/>
<reference evidence="2 3" key="1">
    <citation type="submission" date="2019-09" db="EMBL/GenBank/DDBJ databases">
        <title>Nitrincola iocasae sp. nov., a bacterium isolated from the sediment collected at a cold seep field in South China Sea.</title>
        <authorList>
            <person name="Zhang H."/>
            <person name="Wang H."/>
            <person name="Li C."/>
        </authorList>
    </citation>
    <scope>NUCLEOTIDE SEQUENCE [LARGE SCALE GENOMIC DNA]</scope>
    <source>
        <strain evidence="2 3">KXZD1103</strain>
    </source>
</reference>
<protein>
    <submittedName>
        <fullName evidence="2">Cupin domain-containing protein</fullName>
    </submittedName>
</protein>
<dbReference type="InterPro" id="IPR011051">
    <property type="entry name" value="RmlC_Cupin_sf"/>
</dbReference>
<dbReference type="EMBL" id="CP044222">
    <property type="protein sequence ID" value="QEW06606.1"/>
    <property type="molecule type" value="Genomic_DNA"/>
</dbReference>
<dbReference type="KEGG" id="nik:F5I99_08855"/>
<dbReference type="Pfam" id="PF07883">
    <property type="entry name" value="Cupin_2"/>
    <property type="match status" value="1"/>
</dbReference>
<dbReference type="InterPro" id="IPR013096">
    <property type="entry name" value="Cupin_2"/>
</dbReference>
<evidence type="ECO:0000259" key="1">
    <source>
        <dbReference type="Pfam" id="PF07883"/>
    </source>
</evidence>
<dbReference type="RefSeq" id="WP_151055148.1">
    <property type="nucleotide sequence ID" value="NZ_CP044222.1"/>
</dbReference>
<keyword evidence="3" id="KW-1185">Reference proteome</keyword>
<gene>
    <name evidence="2" type="ORF">F5I99_08855</name>
</gene>
<dbReference type="Proteomes" id="UP000325606">
    <property type="component" value="Chromosome"/>
</dbReference>
<dbReference type="AlphaFoldDB" id="A0A5J6LE84"/>
<evidence type="ECO:0000313" key="3">
    <source>
        <dbReference type="Proteomes" id="UP000325606"/>
    </source>
</evidence>
<dbReference type="InterPro" id="IPR014710">
    <property type="entry name" value="RmlC-like_jellyroll"/>
</dbReference>
<sequence>MSRGIFEQIGVIKAEQLTQGPQTPGQNRKKALEAGPLWVGECHVTALDAPSQWHHHKEFDSVMYMLSGRIRVDYGENGEHSFEIGKGDYAYFPRRVIHRAQIVEGGDDVHYVFVRLGEGETLVNVDGPGGVAPLEE</sequence>